<dbReference type="PROSITE" id="PS00028">
    <property type="entry name" value="ZINC_FINGER_C2H2_1"/>
    <property type="match status" value="1"/>
</dbReference>
<gene>
    <name evidence="2" type="ORF">NCGR_LOCUS28087</name>
</gene>
<evidence type="ECO:0000259" key="1">
    <source>
        <dbReference type="PROSITE" id="PS00028"/>
    </source>
</evidence>
<evidence type="ECO:0000313" key="3">
    <source>
        <dbReference type="Proteomes" id="UP000604825"/>
    </source>
</evidence>
<sequence length="161" mass="17325">MAGRQPEQPRGPFVCEYCAEVWPSARALAGHIKAHGKAPAQEVPFPPVPPGFGPGPGMMPVLPPSFFLPPPVMALGQPVAPPGFFFGGLPRVQVRQPPAPPLHDPVVSDAGGTIRMVVLEPNHAFWLPYRMGMDPPVEIDFMGLRPRPESPSPSFVSWLNA</sequence>
<dbReference type="AlphaFoldDB" id="A0A811PDD9"/>
<dbReference type="InterPro" id="IPR013087">
    <property type="entry name" value="Znf_C2H2_type"/>
</dbReference>
<organism evidence="2 3">
    <name type="scientific">Miscanthus lutarioriparius</name>
    <dbReference type="NCBI Taxonomy" id="422564"/>
    <lineage>
        <taxon>Eukaryota</taxon>
        <taxon>Viridiplantae</taxon>
        <taxon>Streptophyta</taxon>
        <taxon>Embryophyta</taxon>
        <taxon>Tracheophyta</taxon>
        <taxon>Spermatophyta</taxon>
        <taxon>Magnoliopsida</taxon>
        <taxon>Liliopsida</taxon>
        <taxon>Poales</taxon>
        <taxon>Poaceae</taxon>
        <taxon>PACMAD clade</taxon>
        <taxon>Panicoideae</taxon>
        <taxon>Andropogonodae</taxon>
        <taxon>Andropogoneae</taxon>
        <taxon>Saccharinae</taxon>
        <taxon>Miscanthus</taxon>
    </lineage>
</organism>
<comment type="caution">
    <text evidence="2">The sequence shown here is derived from an EMBL/GenBank/DDBJ whole genome shotgun (WGS) entry which is preliminary data.</text>
</comment>
<dbReference type="Proteomes" id="UP000604825">
    <property type="component" value="Unassembled WGS sequence"/>
</dbReference>
<feature type="domain" description="C2H2-type" evidence="1">
    <location>
        <begin position="15"/>
        <end position="35"/>
    </location>
</feature>
<dbReference type="EMBL" id="CAJGYO010000007">
    <property type="protein sequence ID" value="CAD6242662.1"/>
    <property type="molecule type" value="Genomic_DNA"/>
</dbReference>
<accession>A0A811PDD9</accession>
<name>A0A811PDD9_9POAL</name>
<reference evidence="2" key="1">
    <citation type="submission" date="2020-10" db="EMBL/GenBank/DDBJ databases">
        <authorList>
            <person name="Han B."/>
            <person name="Lu T."/>
            <person name="Zhao Q."/>
            <person name="Huang X."/>
            <person name="Zhao Y."/>
        </authorList>
    </citation>
    <scope>NUCLEOTIDE SEQUENCE</scope>
</reference>
<keyword evidence="3" id="KW-1185">Reference proteome</keyword>
<evidence type="ECO:0000313" key="2">
    <source>
        <dbReference type="EMBL" id="CAD6242662.1"/>
    </source>
</evidence>
<proteinExistence type="predicted"/>
<protein>
    <recommendedName>
        <fullName evidence="1">C2H2-type domain-containing protein</fullName>
    </recommendedName>
</protein>